<dbReference type="OrthoDB" id="6593103at2759"/>
<protein>
    <submittedName>
        <fullName evidence="10">Zinc finger protein 112-like protein</fullName>
    </submittedName>
</protein>
<dbReference type="Pfam" id="PF12874">
    <property type="entry name" value="zf-met"/>
    <property type="match status" value="3"/>
</dbReference>
<dbReference type="PANTHER" id="PTHR24379">
    <property type="entry name" value="KRAB AND ZINC FINGER DOMAIN-CONTAINING"/>
    <property type="match status" value="1"/>
</dbReference>
<keyword evidence="11" id="KW-1185">Reference proteome</keyword>
<evidence type="ECO:0000313" key="11">
    <source>
        <dbReference type="Proteomes" id="UP000054359"/>
    </source>
</evidence>
<evidence type="ECO:0000313" key="10">
    <source>
        <dbReference type="EMBL" id="KFM83211.1"/>
    </source>
</evidence>
<dbReference type="Pfam" id="PF00096">
    <property type="entry name" value="zf-C2H2"/>
    <property type="match status" value="1"/>
</dbReference>
<evidence type="ECO:0000256" key="5">
    <source>
        <dbReference type="ARBA" id="ARBA00022833"/>
    </source>
</evidence>
<feature type="compositionally biased region" description="Polar residues" evidence="8">
    <location>
        <begin position="317"/>
        <end position="350"/>
    </location>
</feature>
<dbReference type="FunFam" id="3.30.160.60:FF:000100">
    <property type="entry name" value="Zinc finger 45-like"/>
    <property type="match status" value="1"/>
</dbReference>
<dbReference type="PROSITE" id="PS50157">
    <property type="entry name" value="ZINC_FINGER_C2H2_2"/>
    <property type="match status" value="11"/>
</dbReference>
<dbReference type="SUPFAM" id="SSF57667">
    <property type="entry name" value="beta-beta-alpha zinc fingers"/>
    <property type="match status" value="8"/>
</dbReference>
<evidence type="ECO:0000256" key="3">
    <source>
        <dbReference type="ARBA" id="ARBA00022737"/>
    </source>
</evidence>
<reference evidence="10 11" key="1">
    <citation type="submission" date="2013-11" db="EMBL/GenBank/DDBJ databases">
        <title>Genome sequencing of Stegodyphus mimosarum.</title>
        <authorList>
            <person name="Bechsgaard J."/>
        </authorList>
    </citation>
    <scope>NUCLEOTIDE SEQUENCE [LARGE SCALE GENOMIC DNA]</scope>
</reference>
<keyword evidence="2" id="KW-0479">Metal-binding</keyword>
<evidence type="ECO:0000256" key="7">
    <source>
        <dbReference type="PROSITE-ProRule" id="PRU00042"/>
    </source>
</evidence>
<feature type="domain" description="C2H2-type" evidence="9">
    <location>
        <begin position="150"/>
        <end position="177"/>
    </location>
</feature>
<keyword evidence="4 7" id="KW-0863">Zinc-finger</keyword>
<dbReference type="Proteomes" id="UP000054359">
    <property type="component" value="Unassembled WGS sequence"/>
</dbReference>
<feature type="domain" description="C2H2-type" evidence="9">
    <location>
        <begin position="525"/>
        <end position="552"/>
    </location>
</feature>
<dbReference type="EMBL" id="KL814607">
    <property type="protein sequence ID" value="KFM83211.1"/>
    <property type="molecule type" value="Genomic_DNA"/>
</dbReference>
<evidence type="ECO:0000256" key="6">
    <source>
        <dbReference type="ARBA" id="ARBA00023242"/>
    </source>
</evidence>
<comment type="subcellular location">
    <subcellularLocation>
        <location evidence="1">Nucleus</location>
    </subcellularLocation>
</comment>
<feature type="domain" description="C2H2-type" evidence="9">
    <location>
        <begin position="637"/>
        <end position="664"/>
    </location>
</feature>
<dbReference type="AlphaFoldDB" id="A0A087V0S2"/>
<feature type="domain" description="C2H2-type" evidence="9">
    <location>
        <begin position="38"/>
        <end position="61"/>
    </location>
</feature>
<dbReference type="STRING" id="407821.A0A087V0S2"/>
<feature type="domain" description="C2H2-type" evidence="9">
    <location>
        <begin position="695"/>
        <end position="722"/>
    </location>
</feature>
<dbReference type="PANTHER" id="PTHR24379:SF121">
    <property type="entry name" value="C2H2-TYPE DOMAIN-CONTAINING PROTEIN"/>
    <property type="match status" value="1"/>
</dbReference>
<feature type="region of interest" description="Disordered" evidence="8">
    <location>
        <begin position="314"/>
        <end position="350"/>
    </location>
</feature>
<keyword evidence="5" id="KW-0862">Zinc</keyword>
<accession>A0A087V0S2</accession>
<feature type="non-terminal residue" evidence="10">
    <location>
        <position position="748"/>
    </location>
</feature>
<dbReference type="Gene3D" id="3.30.160.60">
    <property type="entry name" value="Classic Zinc Finger"/>
    <property type="match status" value="7"/>
</dbReference>
<dbReference type="GO" id="GO:0005634">
    <property type="term" value="C:nucleus"/>
    <property type="evidence" value="ECO:0007669"/>
    <property type="project" value="UniProtKB-SubCell"/>
</dbReference>
<feature type="domain" description="C2H2-type" evidence="9">
    <location>
        <begin position="178"/>
        <end position="205"/>
    </location>
</feature>
<feature type="domain" description="C2H2-type" evidence="9">
    <location>
        <begin position="665"/>
        <end position="692"/>
    </location>
</feature>
<evidence type="ECO:0000256" key="1">
    <source>
        <dbReference type="ARBA" id="ARBA00004123"/>
    </source>
</evidence>
<dbReference type="InterPro" id="IPR013087">
    <property type="entry name" value="Znf_C2H2_type"/>
</dbReference>
<feature type="domain" description="C2H2-type" evidence="9">
    <location>
        <begin position="609"/>
        <end position="636"/>
    </location>
</feature>
<evidence type="ECO:0000256" key="2">
    <source>
        <dbReference type="ARBA" id="ARBA00022723"/>
    </source>
</evidence>
<dbReference type="InterPro" id="IPR036236">
    <property type="entry name" value="Znf_C2H2_sf"/>
</dbReference>
<name>A0A087V0S2_STEMI</name>
<dbReference type="FunFam" id="3.30.160.60:FF:001498">
    <property type="entry name" value="Zinc finger protein 404"/>
    <property type="match status" value="1"/>
</dbReference>
<dbReference type="GO" id="GO:0008270">
    <property type="term" value="F:zinc ion binding"/>
    <property type="evidence" value="ECO:0007669"/>
    <property type="project" value="UniProtKB-KW"/>
</dbReference>
<dbReference type="PROSITE" id="PS00028">
    <property type="entry name" value="ZINC_FINGER_C2H2_1"/>
    <property type="match status" value="13"/>
</dbReference>
<feature type="domain" description="C2H2-type" evidence="9">
    <location>
        <begin position="553"/>
        <end position="576"/>
    </location>
</feature>
<feature type="domain" description="C2H2-type" evidence="9">
    <location>
        <begin position="10"/>
        <end position="37"/>
    </location>
</feature>
<evidence type="ECO:0000256" key="8">
    <source>
        <dbReference type="SAM" id="MobiDB-lite"/>
    </source>
</evidence>
<keyword evidence="6" id="KW-0539">Nucleus</keyword>
<sequence>MMLKPKNKANVCGICNKVFFKQCRLTQHYNKHIGIARFLCNFCNAGFQLLNNLEIHERRKHPECNFNNQIRKRKTDTIYRRCEMCSKFFVLLFEYEQHYLSHLIDANYECDVCKAKFLDEKHMLDHRNNEHKFGLIEKGYLALKMSGKHYFCNICSLGFYQKIDLQMHYRSHKPRGEYICDACEQCFVNENLLQQHYLQHIEEYYLLYSIISSFSCNLCKKKFHSEAELLMHHPFCEKNSMVTPKINEFTSDGNDDHNTPDMNQMSLVRFADDAQNIIVSHVKCNKNILDNVISSMSDSADTNEGQINIEECENTYPDVTSVDNPTPEISDSSENARNSENNKTDNTNSITNFSSENNVCVYYGDNIVAYDCDVSNCMVSRINDVVEQVEVQQTNDSNSNNSFQSEEKSNIFEIKDATDNEKNETFSSPNVKIVTVYVQNHDSQGIEISDNNIENGTCVSRAKSSILNENVTTWESEALDIKPSNAEDKLNQETKSYVVDTFTEEENDDNKFTSYLSSRMRRKIYKCDVCNKTVTTKAILKTHRDAHIGIGTHVCSICKRIYASKTSLRVHKQNHSERIYNCSFCHKSYHHRYILLIHERNKHGISKPYECDACGKGFATRQNLKRHLIMHTGEKPFACDKCSKQYTTKVGLQMHFSVHVSNETYTCEVCDRKFISELKMKRHYKTHFKKNKGRYTCEICKAGFDDENSLAEHILCHANEKIHICNVCQKGHSSMELLENHKETCHRN</sequence>
<gene>
    <name evidence="10" type="ORF">X975_17019</name>
</gene>
<evidence type="ECO:0000259" key="9">
    <source>
        <dbReference type="PROSITE" id="PS50157"/>
    </source>
</evidence>
<organism evidence="10 11">
    <name type="scientific">Stegodyphus mimosarum</name>
    <name type="common">African social velvet spider</name>
    <dbReference type="NCBI Taxonomy" id="407821"/>
    <lineage>
        <taxon>Eukaryota</taxon>
        <taxon>Metazoa</taxon>
        <taxon>Ecdysozoa</taxon>
        <taxon>Arthropoda</taxon>
        <taxon>Chelicerata</taxon>
        <taxon>Arachnida</taxon>
        <taxon>Araneae</taxon>
        <taxon>Araneomorphae</taxon>
        <taxon>Entelegynae</taxon>
        <taxon>Eresoidea</taxon>
        <taxon>Eresidae</taxon>
        <taxon>Stegodyphus</taxon>
    </lineage>
</organism>
<keyword evidence="3" id="KW-0677">Repeat</keyword>
<dbReference type="SMART" id="SM00355">
    <property type="entry name" value="ZnF_C2H2"/>
    <property type="match status" value="15"/>
</dbReference>
<evidence type="ECO:0000256" key="4">
    <source>
        <dbReference type="ARBA" id="ARBA00022771"/>
    </source>
</evidence>
<feature type="domain" description="C2H2-type" evidence="9">
    <location>
        <begin position="580"/>
        <end position="608"/>
    </location>
</feature>
<proteinExistence type="predicted"/>